<evidence type="ECO:0000256" key="7">
    <source>
        <dbReference type="ARBA" id="ARBA00022842"/>
    </source>
</evidence>
<comment type="catalytic activity">
    <reaction evidence="8">
        <text>L-histidyl-[protein] + UTP = N(tele)-(5'-uridylyl)-L-histidyl-[protein] + diphosphate</text>
        <dbReference type="Rhea" id="RHEA:83891"/>
        <dbReference type="Rhea" id="RHEA-COMP:9745"/>
        <dbReference type="Rhea" id="RHEA-COMP:20239"/>
        <dbReference type="ChEBI" id="CHEBI:29979"/>
        <dbReference type="ChEBI" id="CHEBI:33019"/>
        <dbReference type="ChEBI" id="CHEBI:46398"/>
        <dbReference type="ChEBI" id="CHEBI:233474"/>
    </reaction>
</comment>
<evidence type="ECO:0000256" key="5">
    <source>
        <dbReference type="ARBA" id="ARBA00022741"/>
    </source>
</evidence>
<dbReference type="NCBIfam" id="NF000658">
    <property type="entry name" value="PRK00029.1"/>
    <property type="match status" value="1"/>
</dbReference>
<keyword evidence="3 8" id="KW-0548">Nucleotidyltransferase</keyword>
<dbReference type="HAMAP" id="MF_00692">
    <property type="entry name" value="SelO"/>
    <property type="match status" value="1"/>
</dbReference>
<evidence type="ECO:0000256" key="6">
    <source>
        <dbReference type="ARBA" id="ARBA00022840"/>
    </source>
</evidence>
<feature type="binding site" evidence="8">
    <location>
        <position position="120"/>
    </location>
    <ligand>
        <name>ATP</name>
        <dbReference type="ChEBI" id="CHEBI:30616"/>
    </ligand>
</feature>
<comment type="catalytic activity">
    <reaction evidence="8">
        <text>L-tyrosyl-[protein] + UTP = O-(5'-uridylyl)-L-tyrosyl-[protein] + diphosphate</text>
        <dbReference type="Rhea" id="RHEA:83887"/>
        <dbReference type="Rhea" id="RHEA-COMP:10136"/>
        <dbReference type="Rhea" id="RHEA-COMP:20238"/>
        <dbReference type="ChEBI" id="CHEBI:33019"/>
        <dbReference type="ChEBI" id="CHEBI:46398"/>
        <dbReference type="ChEBI" id="CHEBI:46858"/>
        <dbReference type="ChEBI" id="CHEBI:90602"/>
    </reaction>
</comment>
<reference evidence="9" key="1">
    <citation type="submission" date="2022-07" db="EMBL/GenBank/DDBJ databases">
        <title>Arcobacter roscoffensis sp. nov., a marine bacterium isolated from coastal seawater collected from Roscoff, France.</title>
        <authorList>
            <person name="Pascual J."/>
            <person name="Lepeaux C."/>
            <person name="Methner A."/>
            <person name="Overmann J."/>
        </authorList>
    </citation>
    <scope>NUCLEOTIDE SEQUENCE</scope>
    <source>
        <strain evidence="9">ARW1-2F2</strain>
    </source>
</reference>
<comment type="function">
    <text evidence="8">Nucleotidyltransferase involved in the post-translational modification of proteins. It can catalyze the addition of adenosine monophosphate (AMP) or uridine monophosphate (UMP) to a protein, resulting in modifications known as AMPylation and UMPylation.</text>
</comment>
<feature type="binding site" evidence="8">
    <location>
        <position position="258"/>
    </location>
    <ligand>
        <name>Mg(2+)</name>
        <dbReference type="ChEBI" id="CHEBI:18420"/>
    </ligand>
</feature>
<comment type="cofactor">
    <cofactor evidence="8">
        <name>Mg(2+)</name>
        <dbReference type="ChEBI" id="CHEBI:18420"/>
    </cofactor>
    <cofactor evidence="8">
        <name>Mn(2+)</name>
        <dbReference type="ChEBI" id="CHEBI:29035"/>
    </cofactor>
</comment>
<dbReference type="EMBL" id="CP100595">
    <property type="protein sequence ID" value="UTJ07250.1"/>
    <property type="molecule type" value="Genomic_DNA"/>
</dbReference>
<evidence type="ECO:0000256" key="4">
    <source>
        <dbReference type="ARBA" id="ARBA00022723"/>
    </source>
</evidence>
<dbReference type="PANTHER" id="PTHR32057">
    <property type="entry name" value="PROTEIN ADENYLYLTRANSFERASE SELO, MITOCHONDRIAL"/>
    <property type="match status" value="1"/>
</dbReference>
<comment type="catalytic activity">
    <reaction evidence="8">
        <text>L-seryl-[protein] + UTP = O-(5'-uridylyl)-L-seryl-[protein] + diphosphate</text>
        <dbReference type="Rhea" id="RHEA:64604"/>
        <dbReference type="Rhea" id="RHEA-COMP:9863"/>
        <dbReference type="Rhea" id="RHEA-COMP:16635"/>
        <dbReference type="ChEBI" id="CHEBI:29999"/>
        <dbReference type="ChEBI" id="CHEBI:33019"/>
        <dbReference type="ChEBI" id="CHEBI:46398"/>
        <dbReference type="ChEBI" id="CHEBI:156051"/>
    </reaction>
</comment>
<feature type="binding site" evidence="8">
    <location>
        <position position="178"/>
    </location>
    <ligand>
        <name>ATP</name>
        <dbReference type="ChEBI" id="CHEBI:30616"/>
    </ligand>
</feature>
<evidence type="ECO:0000313" key="10">
    <source>
        <dbReference type="Proteomes" id="UP001060012"/>
    </source>
</evidence>
<dbReference type="Pfam" id="PF02696">
    <property type="entry name" value="SelO"/>
    <property type="match status" value="1"/>
</dbReference>
<organism evidence="9 10">
    <name type="scientific">Arcobacter roscoffensis</name>
    <dbReference type="NCBI Taxonomy" id="2961520"/>
    <lineage>
        <taxon>Bacteria</taxon>
        <taxon>Pseudomonadati</taxon>
        <taxon>Campylobacterota</taxon>
        <taxon>Epsilonproteobacteria</taxon>
        <taxon>Campylobacterales</taxon>
        <taxon>Arcobacteraceae</taxon>
        <taxon>Arcobacter</taxon>
    </lineage>
</organism>
<dbReference type="EC" id="2.7.7.-" evidence="8"/>
<evidence type="ECO:0000256" key="1">
    <source>
        <dbReference type="ARBA" id="ARBA00009747"/>
    </source>
</evidence>
<dbReference type="InterPro" id="IPR003846">
    <property type="entry name" value="SelO"/>
</dbReference>
<name>A0ABY5E936_9BACT</name>
<dbReference type="PANTHER" id="PTHR32057:SF14">
    <property type="entry name" value="PROTEIN ADENYLYLTRANSFERASE SELO, MITOCHONDRIAL"/>
    <property type="match status" value="1"/>
</dbReference>
<gene>
    <name evidence="8" type="primary">ydiU</name>
    <name evidence="8" type="synonym">selO</name>
    <name evidence="9" type="ORF">NJU99_03935</name>
</gene>
<evidence type="ECO:0000256" key="2">
    <source>
        <dbReference type="ARBA" id="ARBA00022679"/>
    </source>
</evidence>
<evidence type="ECO:0000256" key="8">
    <source>
        <dbReference type="HAMAP-Rule" id="MF_00692"/>
    </source>
</evidence>
<dbReference type="Proteomes" id="UP001060012">
    <property type="component" value="Chromosome"/>
</dbReference>
<keyword evidence="4 8" id="KW-0479">Metal-binding</keyword>
<feature type="binding site" evidence="8">
    <location>
        <position position="249"/>
    </location>
    <ligand>
        <name>Mg(2+)</name>
        <dbReference type="ChEBI" id="CHEBI:18420"/>
    </ligand>
</feature>
<feature type="binding site" evidence="8">
    <location>
        <position position="171"/>
    </location>
    <ligand>
        <name>ATP</name>
        <dbReference type="ChEBI" id="CHEBI:30616"/>
    </ligand>
</feature>
<keyword evidence="10" id="KW-1185">Reference proteome</keyword>
<keyword evidence="8" id="KW-0464">Manganese</keyword>
<keyword evidence="5 8" id="KW-0547">Nucleotide-binding</keyword>
<sequence>MKLNELEVNIDYFEFDENLYQKLDATPVLNPKLVSFNKKACDLIDLDCKECETQEFLDFMNGKKLLKNSTPYSMVYAGHQFGYFVPQLGDGRAINLGSVNSWHLQTKGSGLTKYSRQGDGRAVLRSSIREYIMSEAMHSLGIPTTRALAIIDSESFAHREWESESCSIVMRLSPSWIRIGTFEFFARTDDAKANLTQLADYVISQSYPHLENEQNKYQKMFYELVDRSSELVAYWQAYGFMHGVLNTDNFSMAGLTIDYGPYAFMDYFDKNCICNHTDNEGRYSYNNQPYVARWNLMVLANAMGSIIDEEKAIEYLHTFLPQHENVYLNLMNKRLGLDGSKSSDNNASLVKELLGSLESSQMDYNVFFYRLTNLSSFDELNSITDIAVFREPLINWFDSYKEVCEKEESSFESRNAIMKKVNPKYTIKNYMLQEAIEKAHEEDYTLVNDLLKIAQNPFDEHEGFERYSNPTPLEHANLKLSCSS</sequence>
<proteinExistence type="inferred from homology"/>
<feature type="binding site" evidence="8">
    <location>
        <position position="258"/>
    </location>
    <ligand>
        <name>ATP</name>
        <dbReference type="ChEBI" id="CHEBI:30616"/>
    </ligand>
</feature>
<keyword evidence="2 8" id="KW-0808">Transferase</keyword>
<feature type="binding site" evidence="8">
    <location>
        <position position="89"/>
    </location>
    <ligand>
        <name>ATP</name>
        <dbReference type="ChEBI" id="CHEBI:30616"/>
    </ligand>
</feature>
<comment type="catalytic activity">
    <reaction evidence="8">
        <text>L-tyrosyl-[protein] + ATP = O-(5'-adenylyl)-L-tyrosyl-[protein] + diphosphate</text>
        <dbReference type="Rhea" id="RHEA:54288"/>
        <dbReference type="Rhea" id="RHEA-COMP:10136"/>
        <dbReference type="Rhea" id="RHEA-COMP:13846"/>
        <dbReference type="ChEBI" id="CHEBI:30616"/>
        <dbReference type="ChEBI" id="CHEBI:33019"/>
        <dbReference type="ChEBI" id="CHEBI:46858"/>
        <dbReference type="ChEBI" id="CHEBI:83624"/>
        <dbReference type="EC" id="2.7.7.108"/>
    </reaction>
</comment>
<comment type="catalytic activity">
    <reaction evidence="8">
        <text>L-threonyl-[protein] + ATP = 3-O-(5'-adenylyl)-L-threonyl-[protein] + diphosphate</text>
        <dbReference type="Rhea" id="RHEA:54292"/>
        <dbReference type="Rhea" id="RHEA-COMP:11060"/>
        <dbReference type="Rhea" id="RHEA-COMP:13847"/>
        <dbReference type="ChEBI" id="CHEBI:30013"/>
        <dbReference type="ChEBI" id="CHEBI:30616"/>
        <dbReference type="ChEBI" id="CHEBI:33019"/>
        <dbReference type="ChEBI" id="CHEBI:138113"/>
        <dbReference type="EC" id="2.7.7.108"/>
    </reaction>
</comment>
<feature type="binding site" evidence="8">
    <location>
        <position position="92"/>
    </location>
    <ligand>
        <name>ATP</name>
        <dbReference type="ChEBI" id="CHEBI:30616"/>
    </ligand>
</feature>
<dbReference type="RefSeq" id="WP_254577428.1">
    <property type="nucleotide sequence ID" value="NZ_CP100595.1"/>
</dbReference>
<evidence type="ECO:0000313" key="9">
    <source>
        <dbReference type="EMBL" id="UTJ07250.1"/>
    </source>
</evidence>
<keyword evidence="6 8" id="KW-0067">ATP-binding</keyword>
<comment type="catalytic activity">
    <reaction evidence="8">
        <text>L-seryl-[protein] + ATP = 3-O-(5'-adenylyl)-L-seryl-[protein] + diphosphate</text>
        <dbReference type="Rhea" id="RHEA:58120"/>
        <dbReference type="Rhea" id="RHEA-COMP:9863"/>
        <dbReference type="Rhea" id="RHEA-COMP:15073"/>
        <dbReference type="ChEBI" id="CHEBI:29999"/>
        <dbReference type="ChEBI" id="CHEBI:30616"/>
        <dbReference type="ChEBI" id="CHEBI:33019"/>
        <dbReference type="ChEBI" id="CHEBI:142516"/>
        <dbReference type="EC" id="2.7.7.108"/>
    </reaction>
</comment>
<dbReference type="EC" id="2.7.7.108" evidence="8"/>
<feature type="binding site" evidence="8">
    <location>
        <position position="91"/>
    </location>
    <ligand>
        <name>ATP</name>
        <dbReference type="ChEBI" id="CHEBI:30616"/>
    </ligand>
</feature>
<evidence type="ECO:0000256" key="3">
    <source>
        <dbReference type="ARBA" id="ARBA00022695"/>
    </source>
</evidence>
<feature type="active site" description="Proton acceptor" evidence="8">
    <location>
        <position position="248"/>
    </location>
</feature>
<comment type="similarity">
    <text evidence="1 8">Belongs to the SELO family.</text>
</comment>
<feature type="binding site" evidence="8">
    <location>
        <position position="107"/>
    </location>
    <ligand>
        <name>ATP</name>
        <dbReference type="ChEBI" id="CHEBI:30616"/>
    </ligand>
</feature>
<accession>A0ABY5E936</accession>
<protein>
    <recommendedName>
        <fullName evidence="8">Protein nucleotidyltransferase YdiU</fullName>
        <ecNumber evidence="8">2.7.7.-</ecNumber>
    </recommendedName>
    <alternativeName>
        <fullName evidence="8">Protein adenylyltransferase YdiU</fullName>
        <ecNumber evidence="8">2.7.7.108</ecNumber>
    </alternativeName>
    <alternativeName>
        <fullName evidence="8">Protein uridylyltransferase YdiU</fullName>
        <ecNumber evidence="8">2.7.7.-</ecNumber>
    </alternativeName>
</protein>
<feature type="binding site" evidence="8">
    <location>
        <position position="119"/>
    </location>
    <ligand>
        <name>ATP</name>
        <dbReference type="ChEBI" id="CHEBI:30616"/>
    </ligand>
</feature>
<keyword evidence="7 8" id="KW-0460">Magnesium</keyword>